<dbReference type="Proteomes" id="UP000237271">
    <property type="component" value="Unassembled WGS sequence"/>
</dbReference>
<gene>
    <name evidence="2" type="ORF">PHPALM_5335</name>
</gene>
<feature type="region of interest" description="Disordered" evidence="1">
    <location>
        <begin position="16"/>
        <end position="104"/>
    </location>
</feature>
<evidence type="ECO:0000256" key="1">
    <source>
        <dbReference type="SAM" id="MobiDB-lite"/>
    </source>
</evidence>
<name>A0A2P4YHL2_9STRA</name>
<dbReference type="OrthoDB" id="145653at2759"/>
<keyword evidence="3" id="KW-1185">Reference proteome</keyword>
<sequence length="104" mass="11383">MATHLTFYVGRLKRYHDPLGLPSRTEEDQGENSPPRNEAESSGQPWVPVLKKMPAGLPTRAPAAHRPPHESKKAFICDGSEPKRVGKPKRMPSASFRVSGVAIG</sequence>
<feature type="compositionally biased region" description="Basic and acidic residues" evidence="1">
    <location>
        <begin position="67"/>
        <end position="84"/>
    </location>
</feature>
<accession>A0A2P4YHL2</accession>
<evidence type="ECO:0000313" key="2">
    <source>
        <dbReference type="EMBL" id="POM77302.1"/>
    </source>
</evidence>
<protein>
    <recommendedName>
        <fullName evidence="4">Pol protein</fullName>
    </recommendedName>
</protein>
<proteinExistence type="predicted"/>
<dbReference type="EMBL" id="NCKW01002737">
    <property type="protein sequence ID" value="POM77302.1"/>
    <property type="molecule type" value="Genomic_DNA"/>
</dbReference>
<evidence type="ECO:0008006" key="4">
    <source>
        <dbReference type="Google" id="ProtNLM"/>
    </source>
</evidence>
<comment type="caution">
    <text evidence="2">The sequence shown here is derived from an EMBL/GenBank/DDBJ whole genome shotgun (WGS) entry which is preliminary data.</text>
</comment>
<feature type="compositionally biased region" description="Polar residues" evidence="1">
    <location>
        <begin position="31"/>
        <end position="44"/>
    </location>
</feature>
<organism evidence="2 3">
    <name type="scientific">Phytophthora palmivora</name>
    <dbReference type="NCBI Taxonomy" id="4796"/>
    <lineage>
        <taxon>Eukaryota</taxon>
        <taxon>Sar</taxon>
        <taxon>Stramenopiles</taxon>
        <taxon>Oomycota</taxon>
        <taxon>Peronosporomycetes</taxon>
        <taxon>Peronosporales</taxon>
        <taxon>Peronosporaceae</taxon>
        <taxon>Phytophthora</taxon>
    </lineage>
</organism>
<reference evidence="2 3" key="1">
    <citation type="journal article" date="2017" name="Genome Biol. Evol.">
        <title>Phytophthora megakarya and P. palmivora, closely related causal agents of cacao black pod rot, underwent increases in genome sizes and gene numbers by different mechanisms.</title>
        <authorList>
            <person name="Ali S.S."/>
            <person name="Shao J."/>
            <person name="Lary D.J."/>
            <person name="Kronmiller B."/>
            <person name="Shen D."/>
            <person name="Strem M.D."/>
            <person name="Amoako-Attah I."/>
            <person name="Akrofi A.Y."/>
            <person name="Begoude B.A."/>
            <person name="Ten Hoopen G.M."/>
            <person name="Coulibaly K."/>
            <person name="Kebe B.I."/>
            <person name="Melnick R.L."/>
            <person name="Guiltinan M.J."/>
            <person name="Tyler B.M."/>
            <person name="Meinhardt L.W."/>
            <person name="Bailey B.A."/>
        </authorList>
    </citation>
    <scope>NUCLEOTIDE SEQUENCE [LARGE SCALE GENOMIC DNA]</scope>
    <source>
        <strain evidence="3">sbr112.9</strain>
    </source>
</reference>
<dbReference type="AlphaFoldDB" id="A0A2P4YHL2"/>
<evidence type="ECO:0000313" key="3">
    <source>
        <dbReference type="Proteomes" id="UP000237271"/>
    </source>
</evidence>